<organism evidence="2 3">
    <name type="scientific">Phytophthora aleatoria</name>
    <dbReference type="NCBI Taxonomy" id="2496075"/>
    <lineage>
        <taxon>Eukaryota</taxon>
        <taxon>Sar</taxon>
        <taxon>Stramenopiles</taxon>
        <taxon>Oomycota</taxon>
        <taxon>Peronosporomycetes</taxon>
        <taxon>Peronosporales</taxon>
        <taxon>Peronosporaceae</taxon>
        <taxon>Phytophthora</taxon>
    </lineage>
</organism>
<proteinExistence type="predicted"/>
<keyword evidence="3" id="KW-1185">Reference proteome</keyword>
<dbReference type="Pfam" id="PF18634">
    <property type="entry name" value="RXLR_WY"/>
    <property type="match status" value="1"/>
</dbReference>
<dbReference type="AlphaFoldDB" id="A0A8J5IX32"/>
<evidence type="ECO:0000259" key="1">
    <source>
        <dbReference type="Pfam" id="PF18634"/>
    </source>
</evidence>
<dbReference type="Proteomes" id="UP000709295">
    <property type="component" value="Unassembled WGS sequence"/>
</dbReference>
<dbReference type="EMBL" id="JAENGY010002654">
    <property type="protein sequence ID" value="KAG6943587.1"/>
    <property type="molecule type" value="Genomic_DNA"/>
</dbReference>
<evidence type="ECO:0000313" key="3">
    <source>
        <dbReference type="Proteomes" id="UP000709295"/>
    </source>
</evidence>
<sequence length="164" mass="18753">MDMNPTDFFLHLRAVKPGGELEGNPKFIRWLQYAMKYRAKRGRGLRFSDEEILDLLRKTKPEAQLVVLFQSLRQVPGMKTLAENIQACMVLSSASSHRLVNEAWLKSRETPSKFSRFCVLKMKPSTAIPCLFSGSDTSSCTGLWREVNHFQTRKRSTSCCMNSD</sequence>
<evidence type="ECO:0000313" key="2">
    <source>
        <dbReference type="EMBL" id="KAG6943587.1"/>
    </source>
</evidence>
<name>A0A8J5IX32_9STRA</name>
<accession>A0A8J5IX32</accession>
<dbReference type="InterPro" id="IPR040786">
    <property type="entry name" value="RXLR_WY"/>
</dbReference>
<feature type="domain" description="RXLR phytopathogen effector protein WY-domain" evidence="1">
    <location>
        <begin position="37"/>
        <end position="86"/>
    </location>
</feature>
<gene>
    <name evidence="2" type="ORF">JG688_00017528</name>
</gene>
<comment type="caution">
    <text evidence="2">The sequence shown here is derived from an EMBL/GenBank/DDBJ whole genome shotgun (WGS) entry which is preliminary data.</text>
</comment>
<reference evidence="2" key="1">
    <citation type="submission" date="2021-01" db="EMBL/GenBank/DDBJ databases">
        <title>Phytophthora aleatoria, a newly-described species from Pinus radiata is distinct from Phytophthora cactorum isolates based on comparative genomics.</title>
        <authorList>
            <person name="Mcdougal R."/>
            <person name="Panda P."/>
            <person name="Williams N."/>
            <person name="Studholme D.J."/>
        </authorList>
    </citation>
    <scope>NUCLEOTIDE SEQUENCE</scope>
    <source>
        <strain evidence="2">NZFS 4037</strain>
    </source>
</reference>
<protein>
    <recommendedName>
        <fullName evidence="1">RXLR phytopathogen effector protein WY-domain domain-containing protein</fullName>
    </recommendedName>
</protein>